<evidence type="ECO:0000313" key="1">
    <source>
        <dbReference type="EMBL" id="UWE04193.1"/>
    </source>
</evidence>
<dbReference type="RefSeq" id="WP_259436262.1">
    <property type="nucleotide sequence ID" value="NZ_CP103866.1"/>
</dbReference>
<reference evidence="1" key="1">
    <citation type="submission" date="2022-08" db="EMBL/GenBank/DDBJ databases">
        <title>The complete genome sequence of the thermophilic bacterium Laceyella sacchari FBKL4.010 reveals the basis for tetramethylpyrazine biosynthesis in Moutai-flavor Daqu.</title>
        <authorList>
            <person name="Li D."/>
            <person name="Huang W."/>
            <person name="Wang C."/>
            <person name="Qiu S."/>
        </authorList>
    </citation>
    <scope>NUCLEOTIDE SEQUENCE</scope>
    <source>
        <strain evidence="1">FBKL4.014</strain>
    </source>
</reference>
<dbReference type="EMBL" id="CP103866">
    <property type="protein sequence ID" value="UWE04193.1"/>
    <property type="molecule type" value="Genomic_DNA"/>
</dbReference>
<proteinExistence type="predicted"/>
<gene>
    <name evidence="1" type="ORF">NYR52_03245</name>
</gene>
<sequence length="224" mass="25085">MIPEPDTWAKVNHEEIRFQQVLDSNNTRESAQVTKKRIVDEIFARITNPDLFSGLERLAKDLADYFIHIQYPDCLAKEAIGKLICQWAQTSSKGMLAEAIQLAARDTFALDQADVSRFTGASTNPFYSHHGATIGEVLKLMKAHTADYFRKIGVTQLIALCRGINFPKSENVVANGVVVRHALQPLSSFTIDPDVAKLFAHDYADPNRTDAKRGDQPIYLPDRN</sequence>
<organism evidence="1 2">
    <name type="scientific">Laceyella sacchari</name>
    <name type="common">Thermoactinomyces thalpophilus</name>
    <dbReference type="NCBI Taxonomy" id="37482"/>
    <lineage>
        <taxon>Bacteria</taxon>
        <taxon>Bacillati</taxon>
        <taxon>Bacillota</taxon>
        <taxon>Bacilli</taxon>
        <taxon>Bacillales</taxon>
        <taxon>Thermoactinomycetaceae</taxon>
        <taxon>Laceyella</taxon>
    </lineage>
</organism>
<keyword evidence="2" id="KW-1185">Reference proteome</keyword>
<name>A0ABY5U3R0_LACSH</name>
<protein>
    <submittedName>
        <fullName evidence="1">Uncharacterized protein</fullName>
    </submittedName>
</protein>
<evidence type="ECO:0000313" key="2">
    <source>
        <dbReference type="Proteomes" id="UP001058650"/>
    </source>
</evidence>
<accession>A0ABY5U3R0</accession>
<dbReference type="Proteomes" id="UP001058650">
    <property type="component" value="Chromosome"/>
</dbReference>